<dbReference type="CDD" id="cd00067">
    <property type="entry name" value="GAL4"/>
    <property type="match status" value="1"/>
</dbReference>
<dbReference type="GO" id="GO:0003677">
    <property type="term" value="F:DNA binding"/>
    <property type="evidence" value="ECO:0007669"/>
    <property type="project" value="UniProtKB-KW"/>
</dbReference>
<sequence>MDLLRPPGRRPATGREFQRAYKACLSCRQKKARCDLGGSGGPGGIPPGPPCARCRREQRQCLFSEKRAWERKKKADNTISSPASSAPSSNSSAANLRSRSIHDGENASQHASPSHGSGLTSSMMRTVVSSGNDALNLLFEAAAHTNTQNGQLERHHTRDAGARNDYNNNDYRPAAQNMQTPGPGSVGTSPAAPAPVDISNPGRDVLDVWESCRFVKMGWFTAKEAITYVDRFFQNLSPLSPILTDFYANHQNHRLLVTHEPVLCCTILMISSRYHVLPGIGGASRSFYIHHRLWQHCQNLIMRVILGQEKSSKCNTRTVGTIEALLLMSEWHPRSLHFPPESDGWDSDLTVSNSSPSSSSSSDADRSSSNRWLEDVIEPARRSDRMSWMLLGSALSLAHELGIFETEERGSASSAEVAALVEQNKLRKRRVQQLLYVYINQLSARIGCMSLMPQSLNHAIAGGLWTPADKSSEGDEWQTFMESWMDLTKLTRSVNDMFFPSASFAKQQWHSGRYIGLLDHFRPLLKQWKERHLESQGLNTNFRNILFIEYHYVRVYTHSFGMQAVVERALADDSTNNNNNNNGEDFRPVNIDSIDYEFIQEVIDGCCEILKKVIDLAASDTLRFSPVRIFLRVTSSSIFLLKALSLGVRHAKLQESLDVLDRSIQALRSNILDDVHLASRYAMLLEVHVSRLRRNLVVSSCSKPPGMSLSHSHSTTRPSSPPPPPPQQQQQQYQQPSSRNRNGTGTNPSAATTPDITFAAPSSSFPNNNEDHTRIDTAAAEDDWLFSLPFDPSMAPFGPGGGQFSGFEGGTLDFIWNLPG</sequence>
<dbReference type="Proteomes" id="UP000053958">
    <property type="component" value="Unassembled WGS sequence"/>
</dbReference>
<dbReference type="InterPro" id="IPR052780">
    <property type="entry name" value="AAA_Catabolism_Regulators"/>
</dbReference>
<dbReference type="GO" id="GO:0005634">
    <property type="term" value="C:nucleus"/>
    <property type="evidence" value="ECO:0007669"/>
    <property type="project" value="TreeGrafter"/>
</dbReference>
<dbReference type="EMBL" id="LASV01000715">
    <property type="protein sequence ID" value="KKA17053.1"/>
    <property type="molecule type" value="Genomic_DNA"/>
</dbReference>
<feature type="region of interest" description="Disordered" evidence="5">
    <location>
        <begin position="65"/>
        <end position="122"/>
    </location>
</feature>
<feature type="region of interest" description="Disordered" evidence="5">
    <location>
        <begin position="146"/>
        <end position="165"/>
    </location>
</feature>
<feature type="compositionally biased region" description="Low complexity" evidence="5">
    <location>
        <begin position="347"/>
        <end position="362"/>
    </location>
</feature>
<dbReference type="GeneID" id="25321269"/>
<feature type="region of interest" description="Disordered" evidence="5">
    <location>
        <begin position="347"/>
        <end position="367"/>
    </location>
</feature>
<feature type="compositionally biased region" description="Basic and acidic residues" evidence="5">
    <location>
        <begin position="152"/>
        <end position="162"/>
    </location>
</feature>
<feature type="compositionally biased region" description="Polar residues" evidence="5">
    <location>
        <begin position="739"/>
        <end position="768"/>
    </location>
</feature>
<keyword evidence="1" id="KW-0805">Transcription regulation</keyword>
<dbReference type="InterPro" id="IPR001138">
    <property type="entry name" value="Zn2Cys6_DnaBD"/>
</dbReference>
<feature type="region of interest" description="Disordered" evidence="5">
    <location>
        <begin position="703"/>
        <end position="772"/>
    </location>
</feature>
<dbReference type="GO" id="GO:0009074">
    <property type="term" value="P:aromatic amino acid family catabolic process"/>
    <property type="evidence" value="ECO:0007669"/>
    <property type="project" value="TreeGrafter"/>
</dbReference>
<dbReference type="GO" id="GO:0045944">
    <property type="term" value="P:positive regulation of transcription by RNA polymerase II"/>
    <property type="evidence" value="ECO:0007669"/>
    <property type="project" value="TreeGrafter"/>
</dbReference>
<feature type="compositionally biased region" description="Low complexity" evidence="5">
    <location>
        <begin position="728"/>
        <end position="738"/>
    </location>
</feature>
<dbReference type="PANTHER" id="PTHR31644">
    <property type="entry name" value="TRANSCRIPTIONAL ACTIVATOR ARO80-RELATED"/>
    <property type="match status" value="1"/>
</dbReference>
<name>A0A0F4YHC5_RASE3</name>
<evidence type="ECO:0000256" key="1">
    <source>
        <dbReference type="ARBA" id="ARBA00023015"/>
    </source>
</evidence>
<dbReference type="CDD" id="cd12148">
    <property type="entry name" value="fungal_TF_MHR"/>
    <property type="match status" value="1"/>
</dbReference>
<keyword evidence="3" id="KW-0804">Transcription</keyword>
<dbReference type="AlphaFoldDB" id="A0A0F4YHC5"/>
<accession>A0A0F4YHC5</accession>
<protein>
    <submittedName>
        <fullName evidence="7">C6 transcription factor</fullName>
    </submittedName>
</protein>
<dbReference type="GO" id="GO:0000981">
    <property type="term" value="F:DNA-binding transcription factor activity, RNA polymerase II-specific"/>
    <property type="evidence" value="ECO:0007669"/>
    <property type="project" value="InterPro"/>
</dbReference>
<dbReference type="SUPFAM" id="SSF57701">
    <property type="entry name" value="Zn2/Cys6 DNA-binding domain"/>
    <property type="match status" value="1"/>
</dbReference>
<gene>
    <name evidence="7" type="ORF">T310_9331</name>
</gene>
<keyword evidence="8" id="KW-1185">Reference proteome</keyword>
<dbReference type="InterPro" id="IPR036864">
    <property type="entry name" value="Zn2-C6_fun-type_DNA-bd_sf"/>
</dbReference>
<evidence type="ECO:0000256" key="2">
    <source>
        <dbReference type="ARBA" id="ARBA00023125"/>
    </source>
</evidence>
<evidence type="ECO:0000313" key="7">
    <source>
        <dbReference type="EMBL" id="KKA17053.1"/>
    </source>
</evidence>
<dbReference type="STRING" id="1408163.A0A0F4YHC5"/>
<dbReference type="Gene3D" id="4.10.240.10">
    <property type="entry name" value="Zn(2)-C6 fungal-type DNA-binding domain"/>
    <property type="match status" value="1"/>
</dbReference>
<evidence type="ECO:0000256" key="3">
    <source>
        <dbReference type="ARBA" id="ARBA00023163"/>
    </source>
</evidence>
<feature type="domain" description="Zn(2)-C6 fungal-type" evidence="6">
    <location>
        <begin position="23"/>
        <end position="63"/>
    </location>
</feature>
<feature type="compositionally biased region" description="Polar residues" evidence="5">
    <location>
        <begin position="106"/>
        <end position="122"/>
    </location>
</feature>
<organism evidence="7 8">
    <name type="scientific">Rasamsonia emersonii (strain ATCC 16479 / CBS 393.64 / IMI 116815)</name>
    <dbReference type="NCBI Taxonomy" id="1408163"/>
    <lineage>
        <taxon>Eukaryota</taxon>
        <taxon>Fungi</taxon>
        <taxon>Dikarya</taxon>
        <taxon>Ascomycota</taxon>
        <taxon>Pezizomycotina</taxon>
        <taxon>Eurotiomycetes</taxon>
        <taxon>Eurotiomycetidae</taxon>
        <taxon>Eurotiales</taxon>
        <taxon>Trichocomaceae</taxon>
        <taxon>Rasamsonia</taxon>
    </lineage>
</organism>
<dbReference type="SMART" id="SM00066">
    <property type="entry name" value="GAL4"/>
    <property type="match status" value="1"/>
</dbReference>
<dbReference type="Pfam" id="PF00172">
    <property type="entry name" value="Zn_clus"/>
    <property type="match status" value="1"/>
</dbReference>
<evidence type="ECO:0000313" key="8">
    <source>
        <dbReference type="Proteomes" id="UP000053958"/>
    </source>
</evidence>
<dbReference type="RefSeq" id="XP_013323665.1">
    <property type="nucleotide sequence ID" value="XM_013468211.1"/>
</dbReference>
<keyword evidence="2" id="KW-0238">DNA-binding</keyword>
<proteinExistence type="predicted"/>
<comment type="caution">
    <text evidence="7">The sequence shown here is derived from an EMBL/GenBank/DDBJ whole genome shotgun (WGS) entry which is preliminary data.</text>
</comment>
<dbReference type="PROSITE" id="PS50048">
    <property type="entry name" value="ZN2_CY6_FUNGAL_2"/>
    <property type="match status" value="1"/>
</dbReference>
<feature type="compositionally biased region" description="Basic and acidic residues" evidence="5">
    <location>
        <begin position="65"/>
        <end position="76"/>
    </location>
</feature>
<evidence type="ECO:0000259" key="6">
    <source>
        <dbReference type="PROSITE" id="PS50048"/>
    </source>
</evidence>
<dbReference type="OrthoDB" id="2262349at2759"/>
<reference evidence="7 8" key="1">
    <citation type="submission" date="2015-04" db="EMBL/GenBank/DDBJ databases">
        <authorList>
            <person name="Heijne W.H."/>
            <person name="Fedorova N.D."/>
            <person name="Nierman W.C."/>
            <person name="Vollebregt A.W."/>
            <person name="Zhao Z."/>
            <person name="Wu L."/>
            <person name="Kumar M."/>
            <person name="Stam H."/>
            <person name="van den Berg M.A."/>
            <person name="Pel H.J."/>
        </authorList>
    </citation>
    <scope>NUCLEOTIDE SEQUENCE [LARGE SCALE GENOMIC DNA]</scope>
    <source>
        <strain evidence="7 8">CBS 393.64</strain>
    </source>
</reference>
<evidence type="ECO:0000256" key="5">
    <source>
        <dbReference type="SAM" id="MobiDB-lite"/>
    </source>
</evidence>
<dbReference type="PANTHER" id="PTHR31644:SF3">
    <property type="entry name" value="ZN(II)2CYS6 TRANSCRIPTION FACTOR (EUROFUNG)"/>
    <property type="match status" value="1"/>
</dbReference>
<dbReference type="GO" id="GO:0008270">
    <property type="term" value="F:zinc ion binding"/>
    <property type="evidence" value="ECO:0007669"/>
    <property type="project" value="InterPro"/>
</dbReference>
<evidence type="ECO:0000256" key="4">
    <source>
        <dbReference type="ARBA" id="ARBA00023242"/>
    </source>
</evidence>
<feature type="compositionally biased region" description="Low complexity" evidence="5">
    <location>
        <begin position="80"/>
        <end position="98"/>
    </location>
</feature>
<keyword evidence="4" id="KW-0539">Nucleus</keyword>